<keyword evidence="3" id="KW-1185">Reference proteome</keyword>
<dbReference type="PROSITE" id="PS51186">
    <property type="entry name" value="GNAT"/>
    <property type="match status" value="1"/>
</dbReference>
<accession>A0ABS4F7W8</accession>
<name>A0ABS4F7W8_9BACL</name>
<evidence type="ECO:0000313" key="3">
    <source>
        <dbReference type="Proteomes" id="UP000706926"/>
    </source>
</evidence>
<dbReference type="InterPro" id="IPR016181">
    <property type="entry name" value="Acyl_CoA_acyltransferase"/>
</dbReference>
<sequence>MNIPSNHKPERLRLTVLEPEHLPVLGQFSLPEHQRRFTSLPDEALKKLGNPPTEDKLPVVLLAADKPVAFFILDRGERIARYTPNQSAVLLRALSVDHKEQGRGYGQAAMRLLPEFIRSRLPGVNEVALAVNARNEHARHVYIRAGYRDRGYRVMGVQGIQHILHLDLALH</sequence>
<dbReference type="EMBL" id="JAGGKI010000003">
    <property type="protein sequence ID" value="MBP1892350.1"/>
    <property type="molecule type" value="Genomic_DNA"/>
</dbReference>
<organism evidence="2 3">
    <name type="scientific">Paenibacillus lactis</name>
    <dbReference type="NCBI Taxonomy" id="228574"/>
    <lineage>
        <taxon>Bacteria</taxon>
        <taxon>Bacillati</taxon>
        <taxon>Bacillota</taxon>
        <taxon>Bacilli</taxon>
        <taxon>Bacillales</taxon>
        <taxon>Paenibacillaceae</taxon>
        <taxon>Paenibacillus</taxon>
    </lineage>
</organism>
<dbReference type="SUPFAM" id="SSF55729">
    <property type="entry name" value="Acyl-CoA N-acyltransferases (Nat)"/>
    <property type="match status" value="1"/>
</dbReference>
<reference evidence="2 3" key="1">
    <citation type="submission" date="2021-03" db="EMBL/GenBank/DDBJ databases">
        <title>Genomic Encyclopedia of Type Strains, Phase IV (KMG-IV): sequencing the most valuable type-strain genomes for metagenomic binning, comparative biology and taxonomic classification.</title>
        <authorList>
            <person name="Goeker M."/>
        </authorList>
    </citation>
    <scope>NUCLEOTIDE SEQUENCE [LARGE SCALE GENOMIC DNA]</scope>
    <source>
        <strain evidence="2 3">DSM 15596</strain>
    </source>
</reference>
<gene>
    <name evidence="2" type="ORF">J2Z18_001426</name>
</gene>
<dbReference type="InterPro" id="IPR000182">
    <property type="entry name" value="GNAT_dom"/>
</dbReference>
<dbReference type="Gene3D" id="3.40.630.30">
    <property type="match status" value="1"/>
</dbReference>
<evidence type="ECO:0000259" key="1">
    <source>
        <dbReference type="PROSITE" id="PS51186"/>
    </source>
</evidence>
<evidence type="ECO:0000313" key="2">
    <source>
        <dbReference type="EMBL" id="MBP1892350.1"/>
    </source>
</evidence>
<dbReference type="GeneID" id="95403458"/>
<dbReference type="Proteomes" id="UP000706926">
    <property type="component" value="Unassembled WGS sequence"/>
</dbReference>
<protein>
    <submittedName>
        <fullName evidence="2">RimJ/RimL family protein N-acetyltransferase</fullName>
    </submittedName>
</protein>
<dbReference type="RefSeq" id="WP_210094445.1">
    <property type="nucleotide sequence ID" value="NZ_BOSA01000002.1"/>
</dbReference>
<proteinExistence type="predicted"/>
<comment type="caution">
    <text evidence="2">The sequence shown here is derived from an EMBL/GenBank/DDBJ whole genome shotgun (WGS) entry which is preliminary data.</text>
</comment>
<dbReference type="Pfam" id="PF00583">
    <property type="entry name" value="Acetyltransf_1"/>
    <property type="match status" value="1"/>
</dbReference>
<feature type="domain" description="N-acetyltransferase" evidence="1">
    <location>
        <begin position="12"/>
        <end position="171"/>
    </location>
</feature>